<comment type="caution">
    <text evidence="3">The sequence shown here is derived from an EMBL/GenBank/DDBJ whole genome shotgun (WGS) entry which is preliminary data.</text>
</comment>
<gene>
    <name evidence="3" type="ORF">PaG_01406</name>
</gene>
<dbReference type="AlphaFoldDB" id="W3VRP6"/>
<accession>W3VRP6</accession>
<proteinExistence type="predicted"/>
<feature type="transmembrane region" description="Helical" evidence="2">
    <location>
        <begin position="235"/>
        <end position="256"/>
    </location>
</feature>
<feature type="compositionally biased region" description="Low complexity" evidence="1">
    <location>
        <begin position="73"/>
        <end position="90"/>
    </location>
</feature>
<sequence length="295" mass="31800">MVFVLPIGACEGRKYSEPLKVESSNLTYGRPYRWKRERASLTASPFTFLPPDILTILEPSHHSSPKPPPSSPLSPSSSLHSAAPSSSLPTAPFNTVDAIIVSSPSTPERTPFTSHPTDPTASLYRQLPTASTSINSQSNYRPSPRPLLFIASCSYSSSLPAGYCSFGVSSTRDDEDEEGPASAAANRLAAPSLGSSRLHSIPSSYLILSPLSSSFLLLLLPSHTHPSSSLHPRSFLIRAFLAIIFRVVFGSIVALWSRSHSPRPRRVVSSACLSAASSHRSRRVSLQASPFMDSR</sequence>
<dbReference type="Proteomes" id="UP000019462">
    <property type="component" value="Unassembled WGS sequence"/>
</dbReference>
<keyword evidence="2" id="KW-0472">Membrane</keyword>
<dbReference type="EMBL" id="AWNI01000007">
    <property type="protein sequence ID" value="ETS64170.1"/>
    <property type="molecule type" value="Genomic_DNA"/>
</dbReference>
<keyword evidence="2" id="KW-1133">Transmembrane helix</keyword>
<evidence type="ECO:0000313" key="3">
    <source>
        <dbReference type="EMBL" id="ETS64170.1"/>
    </source>
</evidence>
<feature type="region of interest" description="Disordered" evidence="1">
    <location>
        <begin position="104"/>
        <end position="123"/>
    </location>
</feature>
<evidence type="ECO:0000256" key="1">
    <source>
        <dbReference type="SAM" id="MobiDB-lite"/>
    </source>
</evidence>
<name>W3VRP6_MOEAP</name>
<keyword evidence="2" id="KW-0812">Transmembrane</keyword>
<dbReference type="HOGENOM" id="CLU_943733_0_0_1"/>
<evidence type="ECO:0000313" key="4">
    <source>
        <dbReference type="Proteomes" id="UP000019462"/>
    </source>
</evidence>
<feature type="compositionally biased region" description="Polar residues" evidence="1">
    <location>
        <begin position="104"/>
        <end position="120"/>
    </location>
</feature>
<feature type="region of interest" description="Disordered" evidence="1">
    <location>
        <begin position="57"/>
        <end position="90"/>
    </location>
</feature>
<evidence type="ECO:0000256" key="2">
    <source>
        <dbReference type="SAM" id="Phobius"/>
    </source>
</evidence>
<reference evidence="3 4" key="1">
    <citation type="journal article" date="2014" name="Genome Announc.">
        <title>Genome sequence of the basidiomycetous fungus Pseudozyma aphidis DSM70725, an efficient producer of biosurfactant mannosylerythritol lipids.</title>
        <authorList>
            <person name="Lorenz S."/>
            <person name="Guenther M."/>
            <person name="Grumaz C."/>
            <person name="Rupp S."/>
            <person name="Zibek S."/>
            <person name="Sohn K."/>
        </authorList>
    </citation>
    <scope>NUCLEOTIDE SEQUENCE [LARGE SCALE GENOMIC DNA]</scope>
    <source>
        <strain evidence="4">ATCC 32657 / CBS 517.83 / DSM 70725 / JCM 10318 / NBRC 10182 / NRRL Y-7954 / St-0401</strain>
    </source>
</reference>
<keyword evidence="4" id="KW-1185">Reference proteome</keyword>
<protein>
    <submittedName>
        <fullName evidence="3">Uncharacterized protein</fullName>
    </submittedName>
</protein>
<organism evidence="3 4">
    <name type="scientific">Moesziomyces aphidis</name>
    <name type="common">Pseudozyma aphidis</name>
    <dbReference type="NCBI Taxonomy" id="84754"/>
    <lineage>
        <taxon>Eukaryota</taxon>
        <taxon>Fungi</taxon>
        <taxon>Dikarya</taxon>
        <taxon>Basidiomycota</taxon>
        <taxon>Ustilaginomycotina</taxon>
        <taxon>Ustilaginomycetes</taxon>
        <taxon>Ustilaginales</taxon>
        <taxon>Ustilaginaceae</taxon>
        <taxon>Moesziomyces</taxon>
    </lineage>
</organism>